<dbReference type="SUPFAM" id="SSF51735">
    <property type="entry name" value="NAD(P)-binding Rossmann-fold domains"/>
    <property type="match status" value="1"/>
</dbReference>
<evidence type="ECO:0000256" key="2">
    <source>
        <dbReference type="SAM" id="Phobius"/>
    </source>
</evidence>
<dbReference type="Proteomes" id="UP000251960">
    <property type="component" value="Chromosome 6"/>
</dbReference>
<dbReference type="EMBL" id="NCVQ01000007">
    <property type="protein sequence ID" value="PWZ19382.1"/>
    <property type="molecule type" value="Genomic_DNA"/>
</dbReference>
<keyword evidence="2" id="KW-0812">Transmembrane</keyword>
<proteinExistence type="predicted"/>
<keyword evidence="2" id="KW-0472">Membrane</keyword>
<dbReference type="PANTHER" id="PTHR10366">
    <property type="entry name" value="NAD DEPENDENT EPIMERASE/DEHYDRATASE"/>
    <property type="match status" value="1"/>
</dbReference>
<dbReference type="GO" id="GO:0016616">
    <property type="term" value="F:oxidoreductase activity, acting on the CH-OH group of donors, NAD or NADP as acceptor"/>
    <property type="evidence" value="ECO:0007669"/>
    <property type="project" value="InterPro"/>
</dbReference>
<evidence type="ECO:0000256" key="1">
    <source>
        <dbReference type="ARBA" id="ARBA00023002"/>
    </source>
</evidence>
<name>A0A3L6EED0_MAIZE</name>
<reference evidence="4" key="1">
    <citation type="journal article" date="2018" name="Nat. Genet.">
        <title>Extensive intraspecific gene order and gene structural variations between Mo17 and other maize genomes.</title>
        <authorList>
            <person name="Sun S."/>
            <person name="Zhou Y."/>
            <person name="Chen J."/>
            <person name="Shi J."/>
            <person name="Zhao H."/>
            <person name="Zhao H."/>
            <person name="Song W."/>
            <person name="Zhang M."/>
            <person name="Cui Y."/>
            <person name="Dong X."/>
            <person name="Liu H."/>
            <person name="Ma X."/>
            <person name="Jiao Y."/>
            <person name="Wang B."/>
            <person name="Wei X."/>
            <person name="Stein J.C."/>
            <person name="Glaubitz J.C."/>
            <person name="Lu F."/>
            <person name="Yu G."/>
            <person name="Liang C."/>
            <person name="Fengler K."/>
            <person name="Li B."/>
            <person name="Rafalski A."/>
            <person name="Schnable P.S."/>
            <person name="Ware D.H."/>
            <person name="Buckler E.S."/>
            <person name="Lai J."/>
        </authorList>
    </citation>
    <scope>NUCLEOTIDE SEQUENCE [LARGE SCALE GENOMIC DNA]</scope>
    <source>
        <tissue evidence="4">Seedling</tissue>
    </source>
</reference>
<gene>
    <name evidence="4" type="primary">CCR1_14</name>
    <name evidence="4" type="ORF">Zm00014a_030071</name>
</gene>
<dbReference type="InterPro" id="IPR002225">
    <property type="entry name" value="3Beta_OHSteriod_DH/Estase"/>
</dbReference>
<dbReference type="Gene3D" id="3.40.50.720">
    <property type="entry name" value="NAD(P)-binding Rossmann-like Domain"/>
    <property type="match status" value="3"/>
</dbReference>
<keyword evidence="2" id="KW-1133">Transmembrane helix</keyword>
<dbReference type="InterPro" id="IPR036291">
    <property type="entry name" value="NAD(P)-bd_dom_sf"/>
</dbReference>
<comment type="caution">
    <text evidence="4">The sequence shown here is derived from an EMBL/GenBank/DDBJ whole genome shotgun (WGS) entry which is preliminary data.</text>
</comment>
<dbReference type="GO" id="GO:0006694">
    <property type="term" value="P:steroid biosynthetic process"/>
    <property type="evidence" value="ECO:0007669"/>
    <property type="project" value="InterPro"/>
</dbReference>
<dbReference type="InterPro" id="IPR050425">
    <property type="entry name" value="NAD(P)_dehydrat-like"/>
</dbReference>
<sequence>MDGGGDAAKTRMKTVCVTGAGGFVASWLVQLLLSRGDYLVRGTVRDPGTLLLLSRSGDPKNAHLAALGGASERLRLFKADLLDPASVAAAVAGCDGVFHVASPVPAVEPTNPDEVLVPAVTGTQNVLEASHAASVRRVVVVSSVGAVIANPSIPDGAVVDEDCWSDEDYCRTTKVQCSTRVLHHLYIYIICHSIYPVIVLCIHMTYHWSLTLESGHHINVYRQNWYCVSKTVAEREALAYGERTGTMDVVTVCPPWVLGPLLQPTVNATSMRFVTYLKGQSVQFLDCLLALLAGHLRIFQAGMCVHNTRSLLSLLAYAGENTEEKTRNMVDVRDVAAALVLTYETPQASGRRYICSAHAMRVSQTVGLVHSLRPDLKLLRYPRKFVQVEDEKRVSSRRLQALGWKCRTVEETLRDTVDSYKAAGIMN</sequence>
<keyword evidence="1" id="KW-0560">Oxidoreductase</keyword>
<dbReference type="PANTHER" id="PTHR10366:SF838">
    <property type="entry name" value="NAD-DEPENDENT EPIMERASE_DEHYDRATASE DOMAIN-CONTAINING PROTEIN"/>
    <property type="match status" value="1"/>
</dbReference>
<dbReference type="AlphaFoldDB" id="A0A3L6EED0"/>
<feature type="domain" description="3-beta hydroxysteroid dehydrogenase/isomerase" evidence="3">
    <location>
        <begin position="17"/>
        <end position="150"/>
    </location>
</feature>
<dbReference type="Pfam" id="PF01073">
    <property type="entry name" value="3Beta_HSD"/>
    <property type="match status" value="1"/>
</dbReference>
<feature type="transmembrane region" description="Helical" evidence="2">
    <location>
        <begin position="185"/>
        <end position="206"/>
    </location>
</feature>
<accession>A0A3L6EED0</accession>
<dbReference type="ExpressionAtlas" id="A0A3L6EED0">
    <property type="expression patterns" value="baseline and differential"/>
</dbReference>
<evidence type="ECO:0000259" key="3">
    <source>
        <dbReference type="Pfam" id="PF01073"/>
    </source>
</evidence>
<evidence type="ECO:0000313" key="4">
    <source>
        <dbReference type="EMBL" id="PWZ19382.1"/>
    </source>
</evidence>
<protein>
    <submittedName>
        <fullName evidence="4">Cinnamoyl-CoA reductase 1</fullName>
    </submittedName>
</protein>
<organism evidence="4">
    <name type="scientific">Zea mays</name>
    <name type="common">Maize</name>
    <dbReference type="NCBI Taxonomy" id="4577"/>
    <lineage>
        <taxon>Eukaryota</taxon>
        <taxon>Viridiplantae</taxon>
        <taxon>Streptophyta</taxon>
        <taxon>Embryophyta</taxon>
        <taxon>Tracheophyta</taxon>
        <taxon>Spermatophyta</taxon>
        <taxon>Magnoliopsida</taxon>
        <taxon>Liliopsida</taxon>
        <taxon>Poales</taxon>
        <taxon>Poaceae</taxon>
        <taxon>PACMAD clade</taxon>
        <taxon>Panicoideae</taxon>
        <taxon>Andropogonodae</taxon>
        <taxon>Andropogoneae</taxon>
        <taxon>Tripsacinae</taxon>
        <taxon>Zea</taxon>
    </lineage>
</organism>